<dbReference type="GO" id="GO:0044773">
    <property type="term" value="P:mitotic DNA damage checkpoint signaling"/>
    <property type="evidence" value="ECO:0007669"/>
    <property type="project" value="TreeGrafter"/>
</dbReference>
<protein>
    <submittedName>
        <fullName evidence="3">Calcium/calmodulin-dependent protein kinase type IV (CaMK IV) (CaM kinase-GR)</fullName>
    </submittedName>
</protein>
<dbReference type="EMBL" id="CAMXCT020002146">
    <property type="protein sequence ID" value="CAL1149372.1"/>
    <property type="molecule type" value="Genomic_DNA"/>
</dbReference>
<accession>A0A9P1CRV9</accession>
<dbReference type="PANTHER" id="PTHR44167:SF24">
    <property type="entry name" value="SERINE_THREONINE-PROTEIN KINASE CHK2"/>
    <property type="match status" value="1"/>
</dbReference>
<reference evidence="2" key="1">
    <citation type="submission" date="2022-10" db="EMBL/GenBank/DDBJ databases">
        <authorList>
            <person name="Chen Y."/>
            <person name="Dougan E. K."/>
            <person name="Chan C."/>
            <person name="Rhodes N."/>
            <person name="Thang M."/>
        </authorList>
    </citation>
    <scope>NUCLEOTIDE SEQUENCE</scope>
</reference>
<dbReference type="GO" id="GO:0004674">
    <property type="term" value="F:protein serine/threonine kinase activity"/>
    <property type="evidence" value="ECO:0007669"/>
    <property type="project" value="TreeGrafter"/>
</dbReference>
<dbReference type="GO" id="GO:0005634">
    <property type="term" value="C:nucleus"/>
    <property type="evidence" value="ECO:0007669"/>
    <property type="project" value="TreeGrafter"/>
</dbReference>
<dbReference type="EMBL" id="CAMXCT010002146">
    <property type="protein sequence ID" value="CAI3995997.1"/>
    <property type="molecule type" value="Genomic_DNA"/>
</dbReference>
<evidence type="ECO:0000259" key="1">
    <source>
        <dbReference type="PROSITE" id="PS50011"/>
    </source>
</evidence>
<dbReference type="Proteomes" id="UP001152797">
    <property type="component" value="Unassembled WGS sequence"/>
</dbReference>
<evidence type="ECO:0000313" key="3">
    <source>
        <dbReference type="EMBL" id="CAL4783309.1"/>
    </source>
</evidence>
<dbReference type="GO" id="GO:0005524">
    <property type="term" value="F:ATP binding"/>
    <property type="evidence" value="ECO:0007669"/>
    <property type="project" value="InterPro"/>
</dbReference>
<gene>
    <name evidence="2" type="ORF">C1SCF055_LOCUS22511</name>
</gene>
<evidence type="ECO:0000313" key="2">
    <source>
        <dbReference type="EMBL" id="CAI3995997.1"/>
    </source>
</evidence>
<comment type="caution">
    <text evidence="2">The sequence shown here is derived from an EMBL/GenBank/DDBJ whole genome shotgun (WGS) entry which is preliminary data.</text>
</comment>
<name>A0A9P1CRV9_9DINO</name>
<dbReference type="PANTHER" id="PTHR44167">
    <property type="entry name" value="OVARIAN-SPECIFIC SERINE/THREONINE-PROTEIN KINASE LOK-RELATED"/>
    <property type="match status" value="1"/>
</dbReference>
<dbReference type="InterPro" id="IPR011009">
    <property type="entry name" value="Kinase-like_dom_sf"/>
</dbReference>
<evidence type="ECO:0000313" key="4">
    <source>
        <dbReference type="Proteomes" id="UP001152797"/>
    </source>
</evidence>
<dbReference type="InterPro" id="IPR000719">
    <property type="entry name" value="Prot_kinase_dom"/>
</dbReference>
<dbReference type="PROSITE" id="PS50011">
    <property type="entry name" value="PROTEIN_KINASE_DOM"/>
    <property type="match status" value="1"/>
</dbReference>
<dbReference type="SUPFAM" id="SSF56112">
    <property type="entry name" value="Protein kinase-like (PK-like)"/>
    <property type="match status" value="1"/>
</dbReference>
<keyword evidence="3" id="KW-0418">Kinase</keyword>
<dbReference type="AlphaFoldDB" id="A0A9P1CRV9"/>
<keyword evidence="3" id="KW-0808">Transferase</keyword>
<dbReference type="SMART" id="SM00220">
    <property type="entry name" value="S_TKc"/>
    <property type="match status" value="1"/>
</dbReference>
<reference evidence="3 4" key="2">
    <citation type="submission" date="2024-05" db="EMBL/GenBank/DDBJ databases">
        <authorList>
            <person name="Chen Y."/>
            <person name="Shah S."/>
            <person name="Dougan E. K."/>
            <person name="Thang M."/>
            <person name="Chan C."/>
        </authorList>
    </citation>
    <scope>NUCLEOTIDE SEQUENCE [LARGE SCALE GENOMIC DNA]</scope>
</reference>
<sequence length="373" mass="41919">MMKAARERLGLSLAVTTGGDTAQKVQHKQKIQATSEADVARRYKLGGMVMESTNRGMDVLWGTRLSDGQQCVVKTRQKGVSFKSPAEERNWRGTTEVQMSMPKINKLCEIYEVLETPERYLIVMEKVEGKDLFEQMEDGQLNHIDAREVVRQTLDALKVMHASGRIHKDLKAENVMVDLPAAESPKGRANRKERLMDGGDAQSPASVKLIDFDTVEDWEPTSPKAKDVLGTDGYIAPEAYLGDYSPASDIYSIGVVMYKLLTGRFPSREDIFDDKPGENWVGSPAMKRIHERLKTEKINFTRPPLDRCPEAAELCAKMLAFEPGDRPSAEEALKHAWFLVKSNALPQRPVTFDITTCNLANRGNEQMRDMNKK</sequence>
<dbReference type="Gene3D" id="1.10.510.10">
    <property type="entry name" value="Transferase(Phosphotransferase) domain 1"/>
    <property type="match status" value="1"/>
</dbReference>
<keyword evidence="4" id="KW-1185">Reference proteome</keyword>
<feature type="domain" description="Protein kinase" evidence="1">
    <location>
        <begin position="39"/>
        <end position="338"/>
    </location>
</feature>
<dbReference type="Pfam" id="PF00069">
    <property type="entry name" value="Pkinase"/>
    <property type="match status" value="1"/>
</dbReference>
<organism evidence="2">
    <name type="scientific">Cladocopium goreaui</name>
    <dbReference type="NCBI Taxonomy" id="2562237"/>
    <lineage>
        <taxon>Eukaryota</taxon>
        <taxon>Sar</taxon>
        <taxon>Alveolata</taxon>
        <taxon>Dinophyceae</taxon>
        <taxon>Suessiales</taxon>
        <taxon>Symbiodiniaceae</taxon>
        <taxon>Cladocopium</taxon>
    </lineage>
</organism>
<dbReference type="OrthoDB" id="5794026at2759"/>
<dbReference type="EMBL" id="CAMXCT030002146">
    <property type="protein sequence ID" value="CAL4783309.1"/>
    <property type="molecule type" value="Genomic_DNA"/>
</dbReference>
<proteinExistence type="predicted"/>
<dbReference type="GO" id="GO:0005737">
    <property type="term" value="C:cytoplasm"/>
    <property type="evidence" value="ECO:0007669"/>
    <property type="project" value="TreeGrafter"/>
</dbReference>